<comment type="caution">
    <text evidence="2">The sequence shown here is derived from an EMBL/GenBank/DDBJ whole genome shotgun (WGS) entry which is preliminary data.</text>
</comment>
<name>A0ABN9ES32_9NEOB</name>
<protein>
    <submittedName>
        <fullName evidence="2">Uncharacterized protein</fullName>
    </submittedName>
</protein>
<evidence type="ECO:0000313" key="2">
    <source>
        <dbReference type="EMBL" id="CAI9587532.1"/>
    </source>
</evidence>
<dbReference type="EMBL" id="CATNWA010015856">
    <property type="protein sequence ID" value="CAI9587532.1"/>
    <property type="molecule type" value="Genomic_DNA"/>
</dbReference>
<proteinExistence type="predicted"/>
<feature type="region of interest" description="Disordered" evidence="1">
    <location>
        <begin position="1"/>
        <end position="26"/>
    </location>
</feature>
<keyword evidence="3" id="KW-1185">Reference proteome</keyword>
<sequence>DPSPGGRLPASCLRPQPKRKDHPPIPDPNRYLCLTFYPWETRHPVGSVSIGFPPFYLNCSWADPLPPLLDYNLLQRLFLCSRYWTTSVLAPPCCPLLARSPSLQSPH</sequence>
<gene>
    <name evidence="2" type="ORF">SPARVUS_LOCUS10577990</name>
</gene>
<evidence type="ECO:0000256" key="1">
    <source>
        <dbReference type="SAM" id="MobiDB-lite"/>
    </source>
</evidence>
<feature type="non-terminal residue" evidence="2">
    <location>
        <position position="1"/>
    </location>
</feature>
<evidence type="ECO:0000313" key="3">
    <source>
        <dbReference type="Proteomes" id="UP001162483"/>
    </source>
</evidence>
<accession>A0ABN9ES32</accession>
<dbReference type="Proteomes" id="UP001162483">
    <property type="component" value="Unassembled WGS sequence"/>
</dbReference>
<reference evidence="2" key="1">
    <citation type="submission" date="2023-05" db="EMBL/GenBank/DDBJ databases">
        <authorList>
            <person name="Stuckert A."/>
        </authorList>
    </citation>
    <scope>NUCLEOTIDE SEQUENCE</scope>
</reference>
<organism evidence="2 3">
    <name type="scientific">Staurois parvus</name>
    <dbReference type="NCBI Taxonomy" id="386267"/>
    <lineage>
        <taxon>Eukaryota</taxon>
        <taxon>Metazoa</taxon>
        <taxon>Chordata</taxon>
        <taxon>Craniata</taxon>
        <taxon>Vertebrata</taxon>
        <taxon>Euteleostomi</taxon>
        <taxon>Amphibia</taxon>
        <taxon>Batrachia</taxon>
        <taxon>Anura</taxon>
        <taxon>Neobatrachia</taxon>
        <taxon>Ranoidea</taxon>
        <taxon>Ranidae</taxon>
        <taxon>Staurois</taxon>
    </lineage>
</organism>